<dbReference type="PANTHER" id="PTHR21294:SF17">
    <property type="entry name" value="PROTEIN FIXA"/>
    <property type="match status" value="1"/>
</dbReference>
<dbReference type="CDD" id="cd01714">
    <property type="entry name" value="ETF_beta"/>
    <property type="match status" value="1"/>
</dbReference>
<evidence type="ECO:0000259" key="2">
    <source>
        <dbReference type="SMART" id="SM00893"/>
    </source>
</evidence>
<protein>
    <submittedName>
        <fullName evidence="3">Electron transfer flavoprotein subunit beta/FixA family protein</fullName>
    </submittedName>
</protein>
<dbReference type="PANTHER" id="PTHR21294">
    <property type="entry name" value="ELECTRON TRANSFER FLAVOPROTEIN BETA-SUBUNIT"/>
    <property type="match status" value="1"/>
</dbReference>
<dbReference type="InterPro" id="IPR012255">
    <property type="entry name" value="ETF_b"/>
</dbReference>
<dbReference type="AlphaFoldDB" id="A0A9D1FVE8"/>
<gene>
    <name evidence="3" type="ORF">IAD41_04725</name>
</gene>
<dbReference type="InterPro" id="IPR014729">
    <property type="entry name" value="Rossmann-like_a/b/a_fold"/>
</dbReference>
<accession>A0A9D1FVE8</accession>
<dbReference type="PROSITE" id="PS01065">
    <property type="entry name" value="ETF_BETA"/>
    <property type="match status" value="1"/>
</dbReference>
<reference evidence="3" key="1">
    <citation type="submission" date="2020-10" db="EMBL/GenBank/DDBJ databases">
        <authorList>
            <person name="Gilroy R."/>
        </authorList>
    </citation>
    <scope>NUCLEOTIDE SEQUENCE</scope>
    <source>
        <strain evidence="3">CHK152-2994</strain>
    </source>
</reference>
<dbReference type="PIRSF" id="PIRSF000090">
    <property type="entry name" value="Beta-ETF"/>
    <property type="match status" value="1"/>
</dbReference>
<dbReference type="Pfam" id="PF01012">
    <property type="entry name" value="ETF"/>
    <property type="match status" value="1"/>
</dbReference>
<feature type="domain" description="Electron transfer flavoprotein alpha/beta-subunit N-terminal" evidence="2">
    <location>
        <begin position="21"/>
        <end position="214"/>
    </location>
</feature>
<evidence type="ECO:0000313" key="4">
    <source>
        <dbReference type="Proteomes" id="UP000824139"/>
    </source>
</evidence>
<dbReference type="SMART" id="SM00893">
    <property type="entry name" value="ETF"/>
    <property type="match status" value="1"/>
</dbReference>
<dbReference type="Gene3D" id="3.40.50.620">
    <property type="entry name" value="HUPs"/>
    <property type="match status" value="1"/>
</dbReference>
<dbReference type="InterPro" id="IPR000049">
    <property type="entry name" value="ET-Flavoprotein_bsu_CS"/>
</dbReference>
<evidence type="ECO:0000256" key="1">
    <source>
        <dbReference type="ARBA" id="ARBA00007557"/>
    </source>
</evidence>
<dbReference type="EMBL" id="DVJO01000102">
    <property type="protein sequence ID" value="HIS82892.1"/>
    <property type="molecule type" value="Genomic_DNA"/>
</dbReference>
<dbReference type="InterPro" id="IPR033948">
    <property type="entry name" value="ETF_beta_N"/>
</dbReference>
<proteinExistence type="inferred from homology"/>
<reference evidence="3" key="2">
    <citation type="journal article" date="2021" name="PeerJ">
        <title>Extensive microbial diversity within the chicken gut microbiome revealed by metagenomics and culture.</title>
        <authorList>
            <person name="Gilroy R."/>
            <person name="Ravi A."/>
            <person name="Getino M."/>
            <person name="Pursley I."/>
            <person name="Horton D.L."/>
            <person name="Alikhan N.F."/>
            <person name="Baker D."/>
            <person name="Gharbi K."/>
            <person name="Hall N."/>
            <person name="Watson M."/>
            <person name="Adriaenssens E.M."/>
            <person name="Foster-Nyarko E."/>
            <person name="Jarju S."/>
            <person name="Secka A."/>
            <person name="Antonio M."/>
            <person name="Oren A."/>
            <person name="Chaudhuri R.R."/>
            <person name="La Ragione R."/>
            <person name="Hildebrand F."/>
            <person name="Pallen M.J."/>
        </authorList>
    </citation>
    <scope>NUCLEOTIDE SEQUENCE</scope>
    <source>
        <strain evidence="3">CHK152-2994</strain>
    </source>
</reference>
<dbReference type="InterPro" id="IPR014730">
    <property type="entry name" value="ETF_a/b_N"/>
</dbReference>
<organism evidence="3 4">
    <name type="scientific">Candidatus Scatenecus faecavium</name>
    <dbReference type="NCBI Taxonomy" id="2840915"/>
    <lineage>
        <taxon>Bacteria</taxon>
        <taxon>Candidatus Scatenecus</taxon>
    </lineage>
</organism>
<dbReference type="SUPFAM" id="SSF52402">
    <property type="entry name" value="Adenine nucleotide alpha hydrolases-like"/>
    <property type="match status" value="1"/>
</dbReference>
<name>A0A9D1FVE8_9BACT</name>
<comment type="similarity">
    <text evidence="1">Belongs to the ETF beta-subunit/FixA family.</text>
</comment>
<comment type="caution">
    <text evidence="3">The sequence shown here is derived from an EMBL/GenBank/DDBJ whole genome shotgun (WGS) entry which is preliminary data.</text>
</comment>
<sequence length="264" mass="28751">MKIALCIKQVPDTSDIKWTEHNTIQREGVESIINPYDVYALEAALQIKNTCKDVEITALTMGPLQAEDMLKKAIAVGVDNGALITDKKFAGADTYATGKTLANAIKTAVPDFNIIICGQFAIDGDTAQTGPSIANHLNLPQITFVKEVLECGEDYIVVTRQADDGIETLKAKLPVLLCVLQNNKEPARARINGVKKAMRTEIRKYSLADIGLNPEDVGLKGSPTYVSKAFRPIVEHKCEKIIFTDDTAGTICEKILEFKAGANE</sequence>
<evidence type="ECO:0000313" key="3">
    <source>
        <dbReference type="EMBL" id="HIS82892.1"/>
    </source>
</evidence>
<dbReference type="GO" id="GO:0009055">
    <property type="term" value="F:electron transfer activity"/>
    <property type="evidence" value="ECO:0007669"/>
    <property type="project" value="InterPro"/>
</dbReference>
<dbReference type="Proteomes" id="UP000824139">
    <property type="component" value="Unassembled WGS sequence"/>
</dbReference>